<gene>
    <name evidence="1" type="ORF">ABH992_007988</name>
</gene>
<accession>A0ABV4GUE2</accession>
<reference evidence="1 2" key="1">
    <citation type="submission" date="2024-07" db="EMBL/GenBank/DDBJ databases">
        <title>Genomic Encyclopedia of Type Strains, Phase V (KMG-V): Genome sequencing to study the core and pangenomes of soil and plant-associated prokaryotes.</title>
        <authorList>
            <person name="Whitman W."/>
        </authorList>
    </citation>
    <scope>NUCLEOTIDE SEQUENCE [LARGE SCALE GENOMIC DNA]</scope>
    <source>
        <strain evidence="1 2">USDA 222</strain>
    </source>
</reference>
<dbReference type="Pfam" id="PF06249">
    <property type="entry name" value="EutQ"/>
    <property type="match status" value="1"/>
</dbReference>
<evidence type="ECO:0000313" key="2">
    <source>
        <dbReference type="Proteomes" id="UP001565474"/>
    </source>
</evidence>
<dbReference type="InterPro" id="IPR010424">
    <property type="entry name" value="EutQ"/>
</dbReference>
<proteinExistence type="predicted"/>
<name>A0ABV4GUE2_9BRAD</name>
<evidence type="ECO:0000313" key="1">
    <source>
        <dbReference type="EMBL" id="MEY9475589.1"/>
    </source>
</evidence>
<dbReference type="InterPro" id="IPR014710">
    <property type="entry name" value="RmlC-like_jellyroll"/>
</dbReference>
<dbReference type="EMBL" id="JBGBZN010000002">
    <property type="protein sequence ID" value="MEY9475589.1"/>
    <property type="molecule type" value="Genomic_DNA"/>
</dbReference>
<dbReference type="CDD" id="cd20299">
    <property type="entry name" value="cupin_YP766765-like"/>
    <property type="match status" value="1"/>
</dbReference>
<keyword evidence="2" id="KW-1185">Reference proteome</keyword>
<organism evidence="1 2">
    <name type="scientific">Bradyrhizobium yuanmingense</name>
    <dbReference type="NCBI Taxonomy" id="108015"/>
    <lineage>
        <taxon>Bacteria</taxon>
        <taxon>Pseudomonadati</taxon>
        <taxon>Pseudomonadota</taxon>
        <taxon>Alphaproteobacteria</taxon>
        <taxon>Hyphomicrobiales</taxon>
        <taxon>Nitrobacteraceae</taxon>
        <taxon>Bradyrhizobium</taxon>
    </lineage>
</organism>
<dbReference type="SUPFAM" id="SSF51182">
    <property type="entry name" value="RmlC-like cupins"/>
    <property type="match status" value="1"/>
</dbReference>
<protein>
    <submittedName>
        <fullName evidence="1">Ethanolamine utilization protein EutQ (Cupin superfamily)</fullName>
    </submittedName>
</protein>
<dbReference type="InterPro" id="IPR011051">
    <property type="entry name" value="RmlC_Cupin_sf"/>
</dbReference>
<dbReference type="Proteomes" id="UP001565474">
    <property type="component" value="Unassembled WGS sequence"/>
</dbReference>
<dbReference type="Gene3D" id="2.60.120.10">
    <property type="entry name" value="Jelly Rolls"/>
    <property type="match status" value="1"/>
</dbReference>
<comment type="caution">
    <text evidence="1">The sequence shown here is derived from an EMBL/GenBank/DDBJ whole genome shotgun (WGS) entry which is preliminary data.</text>
</comment>
<sequence>MKVRKFAIADASLERSPGQDGDIFVANMVDQRHGGPITIGFGRYAPNQSLEETMKVDDVMIVLEGQLSVTSDGSTVIAGPGEIVHMPKGETVTIRSHEQGALTAYVTYPHWQEARD</sequence>
<dbReference type="RefSeq" id="WP_036034199.1">
    <property type="nucleotide sequence ID" value="NZ_JBGBYD010000002.1"/>
</dbReference>